<feature type="region of interest" description="Disordered" evidence="1">
    <location>
        <begin position="1046"/>
        <end position="1082"/>
    </location>
</feature>
<dbReference type="EMBL" id="NWUJ01000005">
    <property type="protein sequence ID" value="PFH35002.1"/>
    <property type="molecule type" value="Genomic_DNA"/>
</dbReference>
<feature type="compositionally biased region" description="Basic and acidic residues" evidence="1">
    <location>
        <begin position="473"/>
        <end position="494"/>
    </location>
</feature>
<dbReference type="Proteomes" id="UP000224006">
    <property type="component" value="Chromosome V"/>
</dbReference>
<dbReference type="KEGG" id="bbes:BESB_058890"/>
<name>A0A2A9MHY1_BESBE</name>
<dbReference type="OrthoDB" id="10384808at2759"/>
<accession>A0A2A9MHY1</accession>
<feature type="compositionally biased region" description="Basic and acidic residues" evidence="1">
    <location>
        <begin position="874"/>
        <end position="883"/>
    </location>
</feature>
<feature type="region of interest" description="Disordered" evidence="1">
    <location>
        <begin position="904"/>
        <end position="935"/>
    </location>
</feature>
<feature type="compositionally biased region" description="Basic and acidic residues" evidence="1">
    <location>
        <begin position="706"/>
        <end position="716"/>
    </location>
</feature>
<keyword evidence="3" id="KW-1185">Reference proteome</keyword>
<sequence length="1138" mass="122699">MAQPPRLPAASWPPQGRRLGSRDSKVHFRLPVSGLPSRLHVEEAQDQRMSFGVPSQSAPCPAPPRLLRRHKVGSSTLLHPSSSAEFRPCALLDGQGTQCLSRVMWRAPSPLLSWSASPWRPFNSSLSSSLSSRSDPLRFPRVVSSQLRAFYSISDSPEPVKTALQNGGSPCVDRGRESSICPEFGRGVSSLRLAVCGFCREKSLSLQRRTDLSRVLRLSSAPLSPSSALFLESLPLRLSTQSCDAVAVDVPPSVFPPLFSTCAGASSRLHRSGAHWVCSSCAASSFPLFALHLSLPRHLPYRSASAAATSHGIATGSDPLSSEALNEIRADRSLENFAFACHSFDVLASRLRKLGRWLLGSVLLWLPVGISVVVDAPLFVSCPEDVLPVRLALAPRELSADQEEREFSWKSQNEPSNPLGGRGEGVEPRGDRGHGGDAAASVMQREASSVMSVETGREGRCGGVVMPSADYAETQRKDGRQEKEGATTHREASGRDSQPSAEAPARGASPDVKKEERSGAHDEHREESDGGALLLASPWAMQAFSRGDVVYYQHPMDSGRKLFLRVVAVANDVIRVPASLVVSIHPTLRKQLLMFGEPRVVGASGLPLSFFQSASVLLQLVDNCNQETMTAAHRGADGSVGRPQRVAVTQEGIVDYAEDERLDYGPGVFIELTIPVGSCWLEAERVEHPGPEASKGGCGGRGLDCSQERQGKRDNDISPATETGGFAPGQGALFFSAGSPSVKPNAGMPPIFEDSYTFGLAPISLIQGVVYAVLPHTHSASEARLLLCRAFLASLGAEVRESRLLCTCLAVGDRVKNFLVELKGCLLDGGVRLVGEEPREARRETEWRRPHLETRGRWSVEDRERGEGASPGRAGERHMCSSRSRREADAHACDISAGGRRARDASCNLPRTEHGGDDDSESSASAGSSHPGIVRCDSIPARTAAPVCQRATQDYIDNSRIVKERRTKEETHGVAAADETRAEALRKQDATDFYYDSSRGNKGSDNAESLTARLVVLVEQDATGGDRVQRTAGDRHDVPCADEIAMERPQEQREGDAPEANARSGHRGRSEAESQPRGGVPSEVIVPDEALLYRLINRATQWLVLHADIRGIALPLEHRVTPKGTIVVGCGGQGTSER</sequence>
<gene>
    <name evidence="2" type="ORF">BESB_058890</name>
</gene>
<dbReference type="GeneID" id="40310817"/>
<organism evidence="2 3">
    <name type="scientific">Besnoitia besnoiti</name>
    <name type="common">Apicomplexan protozoan</name>
    <dbReference type="NCBI Taxonomy" id="94643"/>
    <lineage>
        <taxon>Eukaryota</taxon>
        <taxon>Sar</taxon>
        <taxon>Alveolata</taxon>
        <taxon>Apicomplexa</taxon>
        <taxon>Conoidasida</taxon>
        <taxon>Coccidia</taxon>
        <taxon>Eucoccidiorida</taxon>
        <taxon>Eimeriorina</taxon>
        <taxon>Sarcocystidae</taxon>
        <taxon>Besnoitia</taxon>
    </lineage>
</organism>
<evidence type="ECO:0000256" key="1">
    <source>
        <dbReference type="SAM" id="MobiDB-lite"/>
    </source>
</evidence>
<dbReference type="AlphaFoldDB" id="A0A2A9MHY1"/>
<proteinExistence type="predicted"/>
<feature type="region of interest" description="Disordered" evidence="1">
    <location>
        <begin position="1"/>
        <end position="24"/>
    </location>
</feature>
<reference evidence="2 3" key="1">
    <citation type="submission" date="2017-09" db="EMBL/GenBank/DDBJ databases">
        <title>Genome sequencing of Besnoitia besnoiti strain Bb-Ger1.</title>
        <authorList>
            <person name="Schares G."/>
            <person name="Venepally P."/>
            <person name="Lorenzi H.A."/>
        </authorList>
    </citation>
    <scope>NUCLEOTIDE SEQUENCE [LARGE SCALE GENOMIC DNA]</scope>
    <source>
        <strain evidence="2 3">Bb-Ger1</strain>
    </source>
</reference>
<protein>
    <submittedName>
        <fullName evidence="2">Uncharacterized protein</fullName>
    </submittedName>
</protein>
<feature type="compositionally biased region" description="Basic and acidic residues" evidence="1">
    <location>
        <begin position="1046"/>
        <end position="1056"/>
    </location>
</feature>
<dbReference type="VEuPathDB" id="ToxoDB:BESB_058890"/>
<dbReference type="RefSeq" id="XP_029219011.1">
    <property type="nucleotide sequence ID" value="XM_029364303.1"/>
</dbReference>
<feature type="region of interest" description="Disordered" evidence="1">
    <location>
        <begin position="690"/>
        <end position="727"/>
    </location>
</feature>
<feature type="region of interest" description="Disordered" evidence="1">
    <location>
        <begin position="859"/>
        <end position="883"/>
    </location>
</feature>
<feature type="compositionally biased region" description="Basic and acidic residues" evidence="1">
    <location>
        <begin position="424"/>
        <end position="435"/>
    </location>
</feature>
<feature type="compositionally biased region" description="Basic and acidic residues" evidence="1">
    <location>
        <begin position="511"/>
        <end position="528"/>
    </location>
</feature>
<evidence type="ECO:0000313" key="3">
    <source>
        <dbReference type="Proteomes" id="UP000224006"/>
    </source>
</evidence>
<feature type="region of interest" description="Disordered" evidence="1">
    <location>
        <begin position="403"/>
        <end position="530"/>
    </location>
</feature>
<comment type="caution">
    <text evidence="2">The sequence shown here is derived from an EMBL/GenBank/DDBJ whole genome shotgun (WGS) entry which is preliminary data.</text>
</comment>
<evidence type="ECO:0000313" key="2">
    <source>
        <dbReference type="EMBL" id="PFH35002.1"/>
    </source>
</evidence>